<keyword evidence="4" id="KW-0813">Transport</keyword>
<proteinExistence type="inferred from homology"/>
<dbReference type="Pfam" id="PF25970">
    <property type="entry name" value="SEC22a_C"/>
    <property type="match status" value="1"/>
</dbReference>
<dbReference type="InterPro" id="IPR059071">
    <property type="entry name" value="SEC22a-c_C"/>
</dbReference>
<feature type="transmembrane region" description="Helical" evidence="9">
    <location>
        <begin position="267"/>
        <end position="284"/>
    </location>
</feature>
<dbReference type="SUPFAM" id="SSF64356">
    <property type="entry name" value="SNARE-like"/>
    <property type="match status" value="1"/>
</dbReference>
<evidence type="ECO:0000256" key="8">
    <source>
        <dbReference type="ARBA" id="ARBA00024188"/>
    </source>
</evidence>
<dbReference type="InterPro" id="IPR044565">
    <property type="entry name" value="Sec22"/>
</dbReference>
<dbReference type="EnsemblMetazoa" id="CLYHEMT012096.1">
    <property type="protein sequence ID" value="CLYHEMP012096.1"/>
    <property type="gene ID" value="CLYHEMG012096"/>
</dbReference>
<dbReference type="PROSITE" id="PS50859">
    <property type="entry name" value="LONGIN"/>
    <property type="match status" value="1"/>
</dbReference>
<evidence type="ECO:0000313" key="11">
    <source>
        <dbReference type="EnsemblMetazoa" id="CLYHEMP012096.1"/>
    </source>
</evidence>
<dbReference type="AlphaFoldDB" id="A0A7M5WSY8"/>
<name>A0A7M5WSY8_9CNID</name>
<dbReference type="Proteomes" id="UP000594262">
    <property type="component" value="Unplaced"/>
</dbReference>
<evidence type="ECO:0000313" key="12">
    <source>
        <dbReference type="Proteomes" id="UP000594262"/>
    </source>
</evidence>
<dbReference type="GO" id="GO:0015031">
    <property type="term" value="P:protein transport"/>
    <property type="evidence" value="ECO:0007669"/>
    <property type="project" value="UniProtKB-KW"/>
</dbReference>
<evidence type="ECO:0000256" key="3">
    <source>
        <dbReference type="ARBA" id="ARBA00008025"/>
    </source>
</evidence>
<dbReference type="OrthoDB" id="1719357at2759"/>
<dbReference type="Pfam" id="PF13774">
    <property type="entry name" value="Longin"/>
    <property type="match status" value="1"/>
</dbReference>
<evidence type="ECO:0000256" key="1">
    <source>
        <dbReference type="ARBA" id="ARBA00004163"/>
    </source>
</evidence>
<evidence type="ECO:0000256" key="7">
    <source>
        <dbReference type="ARBA" id="ARBA00024173"/>
    </source>
</evidence>
<dbReference type="GO" id="GO:0006890">
    <property type="term" value="P:retrograde vesicle-mediated transport, Golgi to endoplasmic reticulum"/>
    <property type="evidence" value="ECO:0007669"/>
    <property type="project" value="InterPro"/>
</dbReference>
<feature type="transmembrane region" description="Helical" evidence="9">
    <location>
        <begin position="290"/>
        <end position="308"/>
    </location>
</feature>
<dbReference type="RefSeq" id="XP_066929381.1">
    <property type="nucleotide sequence ID" value="XM_067073280.1"/>
</dbReference>
<reference evidence="11" key="1">
    <citation type="submission" date="2021-01" db="UniProtKB">
        <authorList>
            <consortium name="EnsemblMetazoa"/>
        </authorList>
    </citation>
    <scope>IDENTIFICATION</scope>
</reference>
<dbReference type="GeneID" id="136816939"/>
<dbReference type="Gene3D" id="3.30.450.50">
    <property type="entry name" value="Longin domain"/>
    <property type="match status" value="1"/>
</dbReference>
<dbReference type="InterPro" id="IPR010908">
    <property type="entry name" value="Longin_dom"/>
</dbReference>
<keyword evidence="9" id="KW-1133">Transmembrane helix</keyword>
<comment type="subcellular location">
    <subcellularLocation>
        <location evidence="1">Endoplasmic reticulum membrane</location>
        <topology evidence="1">Single-pass type IV membrane protein</topology>
    </subcellularLocation>
    <subcellularLocation>
        <location evidence="8">Golgi apparatus</location>
        <location evidence="8">cis-Golgi network membrane</location>
    </subcellularLocation>
    <subcellularLocation>
        <location evidence="2">Melanosome</location>
    </subcellularLocation>
</comment>
<accession>A0A7M5WSY8</accession>
<dbReference type="InterPro" id="IPR011012">
    <property type="entry name" value="Longin-like_dom_sf"/>
</dbReference>
<evidence type="ECO:0000259" key="10">
    <source>
        <dbReference type="PROSITE" id="PS50859"/>
    </source>
</evidence>
<comment type="similarity">
    <text evidence="3">Belongs to the synaptobrevin family.</text>
</comment>
<keyword evidence="4" id="KW-0653">Protein transport</keyword>
<feature type="domain" description="Longin" evidence="10">
    <location>
        <begin position="6"/>
        <end position="117"/>
    </location>
</feature>
<dbReference type="GO" id="GO:0006888">
    <property type="term" value="P:endoplasmic reticulum to Golgi vesicle-mediated transport"/>
    <property type="evidence" value="ECO:0007669"/>
    <property type="project" value="InterPro"/>
</dbReference>
<keyword evidence="12" id="KW-1185">Reference proteome</keyword>
<keyword evidence="9" id="KW-0812">Transmembrane</keyword>
<dbReference type="CDD" id="cd14824">
    <property type="entry name" value="Longin"/>
    <property type="match status" value="1"/>
</dbReference>
<dbReference type="GO" id="GO:0005794">
    <property type="term" value="C:Golgi apparatus"/>
    <property type="evidence" value="ECO:0007669"/>
    <property type="project" value="UniProtKB-SubCell"/>
</dbReference>
<keyword evidence="5" id="KW-0175">Coiled coil</keyword>
<evidence type="ECO:0000256" key="2">
    <source>
        <dbReference type="ARBA" id="ARBA00004223"/>
    </source>
</evidence>
<keyword evidence="6 9" id="KW-0472">Membrane</keyword>
<dbReference type="GO" id="GO:0005484">
    <property type="term" value="F:SNAP receptor activity"/>
    <property type="evidence" value="ECO:0007669"/>
    <property type="project" value="InterPro"/>
</dbReference>
<organism evidence="11 12">
    <name type="scientific">Clytia hemisphaerica</name>
    <dbReference type="NCBI Taxonomy" id="252671"/>
    <lineage>
        <taxon>Eukaryota</taxon>
        <taxon>Metazoa</taxon>
        <taxon>Cnidaria</taxon>
        <taxon>Hydrozoa</taxon>
        <taxon>Hydroidolina</taxon>
        <taxon>Leptothecata</taxon>
        <taxon>Obeliida</taxon>
        <taxon>Clytiidae</taxon>
        <taxon>Clytia</taxon>
    </lineage>
</organism>
<comment type="function">
    <text evidence="7">SNARE involved in targeting and fusion of ER-derived transport vesicles with the Golgi complex as well as Golgi-derived retrograde transport vesicles with the ER.</text>
</comment>
<feature type="transmembrane region" description="Helical" evidence="9">
    <location>
        <begin position="237"/>
        <end position="260"/>
    </location>
</feature>
<evidence type="ECO:0000256" key="6">
    <source>
        <dbReference type="ARBA" id="ARBA00023136"/>
    </source>
</evidence>
<evidence type="ECO:0000256" key="9">
    <source>
        <dbReference type="SAM" id="Phobius"/>
    </source>
</evidence>
<dbReference type="PANTHER" id="PTHR45837">
    <property type="entry name" value="VESICLE-TRAFFICKING PROTEIN SEC22B"/>
    <property type="match status" value="1"/>
</dbReference>
<evidence type="ECO:0000256" key="4">
    <source>
        <dbReference type="ARBA" id="ARBA00022927"/>
    </source>
</evidence>
<sequence>MIRFAVVHRAKDGLALSASTDVDSGVELRDSKRYAKILSRKARQFPVRCTMTVGRFKIYFTTEVGVCFLMICEINLAAVLAFSFVDELKREFTTQYTRGAVDKAIRPYSFIAFDSFIQKTKTKYNNTRTLYTRIDLTDISEELKNNPPYEITEKDLNSSAAGVGGGVIQNSVSNAAKNILKATSNGSATHILPPKFKMDAMTTSNYVAVMVCLLCGIMNIVRLVPFLSQVDMEDETHWLSISFAFFTSAVINFLQCYVLYSPIQRKSIANVGCFLTSLISLYYLFDLRNIYQVLFHFSASLFMAFNIWKRPILGKLPNYNV</sequence>
<feature type="transmembrane region" description="Helical" evidence="9">
    <location>
        <begin position="205"/>
        <end position="225"/>
    </location>
</feature>
<evidence type="ECO:0000256" key="5">
    <source>
        <dbReference type="ARBA" id="ARBA00023054"/>
    </source>
</evidence>
<dbReference type="GO" id="GO:0005789">
    <property type="term" value="C:endoplasmic reticulum membrane"/>
    <property type="evidence" value="ECO:0007669"/>
    <property type="project" value="UniProtKB-SubCell"/>
</dbReference>
<dbReference type="SMART" id="SM01270">
    <property type="entry name" value="Longin"/>
    <property type="match status" value="1"/>
</dbReference>
<protein>
    <recommendedName>
        <fullName evidence="10">Longin domain-containing protein</fullName>
    </recommendedName>
</protein>